<protein>
    <submittedName>
        <fullName evidence="4">Acetate--CoA ligase family protein</fullName>
    </submittedName>
</protein>
<dbReference type="InterPro" id="IPR036291">
    <property type="entry name" value="NAD(P)-bd_dom_sf"/>
</dbReference>
<accession>A0A848INW7</accession>
<evidence type="ECO:0000313" key="5">
    <source>
        <dbReference type="Proteomes" id="UP000544134"/>
    </source>
</evidence>
<dbReference type="PROSITE" id="PS50975">
    <property type="entry name" value="ATP_GRASP"/>
    <property type="match status" value="1"/>
</dbReference>
<organism evidence="4 5">
    <name type="scientific">Paraburkholderia polaris</name>
    <dbReference type="NCBI Taxonomy" id="2728848"/>
    <lineage>
        <taxon>Bacteria</taxon>
        <taxon>Pseudomonadati</taxon>
        <taxon>Pseudomonadota</taxon>
        <taxon>Betaproteobacteria</taxon>
        <taxon>Burkholderiales</taxon>
        <taxon>Burkholderiaceae</taxon>
        <taxon>Paraburkholderia</taxon>
    </lineage>
</organism>
<comment type="caution">
    <text evidence="4">The sequence shown here is derived from an EMBL/GenBank/DDBJ whole genome shotgun (WGS) entry which is preliminary data.</text>
</comment>
<dbReference type="GO" id="GO:0016874">
    <property type="term" value="F:ligase activity"/>
    <property type="evidence" value="ECO:0007669"/>
    <property type="project" value="UniProtKB-KW"/>
</dbReference>
<dbReference type="EMBL" id="JABBGJ010000069">
    <property type="protein sequence ID" value="NMM04058.1"/>
    <property type="molecule type" value="Genomic_DNA"/>
</dbReference>
<keyword evidence="2" id="KW-0067">ATP-binding</keyword>
<dbReference type="InterPro" id="IPR003781">
    <property type="entry name" value="CoA-bd"/>
</dbReference>
<evidence type="ECO:0000259" key="3">
    <source>
        <dbReference type="PROSITE" id="PS50975"/>
    </source>
</evidence>
<evidence type="ECO:0000313" key="4">
    <source>
        <dbReference type="EMBL" id="NMM04058.1"/>
    </source>
</evidence>
<dbReference type="PANTHER" id="PTHR42793">
    <property type="entry name" value="COA BINDING DOMAIN CONTAINING PROTEIN"/>
    <property type="match status" value="1"/>
</dbReference>
<keyword evidence="2" id="KW-0547">Nucleotide-binding</keyword>
<dbReference type="Pfam" id="PF13549">
    <property type="entry name" value="ATP-grasp_5"/>
    <property type="match status" value="1"/>
</dbReference>
<name>A0A848INW7_9BURK</name>
<dbReference type="RefSeq" id="WP_169490830.1">
    <property type="nucleotide sequence ID" value="NZ_JABBGJ010000069.1"/>
</dbReference>
<proteinExistence type="inferred from homology"/>
<dbReference type="Gene3D" id="3.40.50.261">
    <property type="entry name" value="Succinyl-CoA synthetase domains"/>
    <property type="match status" value="2"/>
</dbReference>
<dbReference type="Pfam" id="PF13607">
    <property type="entry name" value="Succ_CoA_lig"/>
    <property type="match status" value="1"/>
</dbReference>
<dbReference type="AlphaFoldDB" id="A0A848INW7"/>
<dbReference type="SUPFAM" id="SSF56059">
    <property type="entry name" value="Glutathione synthetase ATP-binding domain-like"/>
    <property type="match status" value="1"/>
</dbReference>
<dbReference type="Gene3D" id="3.30.1490.20">
    <property type="entry name" value="ATP-grasp fold, A domain"/>
    <property type="match status" value="1"/>
</dbReference>
<comment type="similarity">
    <text evidence="1">In the N-terminal section; belongs to the acetate CoA ligase alpha subunit family.</text>
</comment>
<dbReference type="Proteomes" id="UP000544134">
    <property type="component" value="Unassembled WGS sequence"/>
</dbReference>
<dbReference type="InterPro" id="IPR011761">
    <property type="entry name" value="ATP-grasp"/>
</dbReference>
<dbReference type="InterPro" id="IPR032875">
    <property type="entry name" value="Succ_CoA_lig_flav_dom"/>
</dbReference>
<dbReference type="FunFam" id="3.30.1490.20:FF:000020">
    <property type="entry name" value="Protein lysine acetyltransferase"/>
    <property type="match status" value="1"/>
</dbReference>
<keyword evidence="4" id="KW-0436">Ligase</keyword>
<sequence length="711" mass="74648">MPLSSSQQAALGPLFNPQSIAVVGASSNPAKIGGLPVEYLLNQRYPGAIYPVNPKQERIQGLQSYPTLRDIGAPIDMAICAVPASGVMCAVEDAAAAGVRSIVMFSSGFAETGADGVRAQNDLRTLVKESAIRLLGPNCLGFVNNHQNVYATFTPALKIAAPLRGNIGLISQSGAFGIFALMLAQRRGLGISHFVSTGNEADIELADALAWQALDPATSVILCYLEGARDGEKLCAALGLARAQRKPVVMCKVGRTAQGAAAAASHTASLAGCDEIYDAVLRQYGVYRAQDIHELFDIGYACSVAPLPASDALGIVSISGGAGVLMVDEADRRGLSVPPLAEAGRQAILKRVPFASAVNPVDITGQVLNEPALLGDAIDTMLEHGQYGAMVSFQAVTGISPQHRPLVTELWARVRAAHPALTVAVVSLFDEQNRDFLESHGCLTFEEPAAAVRAIAALHAFSRHFERQAAPIELPEPVAIDRPRFDEADALRLLADAGIPVVSSRVARSADEAAGEAATLGFPVVLKVLSADIAHKSDVGGVALRLADSQVVRAAFVRITESAARAVPNAHIEGVLVAPMIQDGVECILGVTRDPVFGPVVMFGLGGILVEVLKDVTFRQAPFDVAEAHRMIREIRAWPVMSGVRGQPPVDVDTLAKTLATLSRFAAANAGSIESIDINPFIARPKGQPSCAVDALVVSRACATRDAEAHS</sequence>
<dbReference type="GO" id="GO:0046872">
    <property type="term" value="F:metal ion binding"/>
    <property type="evidence" value="ECO:0007669"/>
    <property type="project" value="InterPro"/>
</dbReference>
<dbReference type="PANTHER" id="PTHR42793:SF4">
    <property type="entry name" value="BLL6376 PROTEIN"/>
    <property type="match status" value="1"/>
</dbReference>
<dbReference type="SUPFAM" id="SSF52210">
    <property type="entry name" value="Succinyl-CoA synthetase domains"/>
    <property type="match status" value="2"/>
</dbReference>
<dbReference type="GO" id="GO:0005524">
    <property type="term" value="F:ATP binding"/>
    <property type="evidence" value="ECO:0007669"/>
    <property type="project" value="UniProtKB-UniRule"/>
</dbReference>
<reference evidence="4 5" key="1">
    <citation type="submission" date="2020-04" db="EMBL/GenBank/DDBJ databases">
        <title>Paraburkholderia sp. RP-4-7 isolated from soil.</title>
        <authorList>
            <person name="Dahal R.H."/>
        </authorList>
    </citation>
    <scope>NUCLEOTIDE SEQUENCE [LARGE SCALE GENOMIC DNA]</scope>
    <source>
        <strain evidence="4 5">RP-4-7</strain>
    </source>
</reference>
<dbReference type="InterPro" id="IPR013815">
    <property type="entry name" value="ATP_grasp_subdomain_1"/>
</dbReference>
<feature type="domain" description="ATP-grasp" evidence="3">
    <location>
        <begin position="491"/>
        <end position="527"/>
    </location>
</feature>
<gene>
    <name evidence="4" type="ORF">HHL24_40135</name>
</gene>
<dbReference type="Pfam" id="PF13380">
    <property type="entry name" value="CoA_binding_2"/>
    <property type="match status" value="1"/>
</dbReference>
<evidence type="ECO:0000256" key="2">
    <source>
        <dbReference type="PROSITE-ProRule" id="PRU00409"/>
    </source>
</evidence>
<dbReference type="Gene3D" id="3.40.50.720">
    <property type="entry name" value="NAD(P)-binding Rossmann-like Domain"/>
    <property type="match status" value="1"/>
</dbReference>
<evidence type="ECO:0000256" key="1">
    <source>
        <dbReference type="ARBA" id="ARBA00060888"/>
    </source>
</evidence>
<keyword evidence="5" id="KW-1185">Reference proteome</keyword>
<dbReference type="Gene3D" id="3.30.470.20">
    <property type="entry name" value="ATP-grasp fold, B domain"/>
    <property type="match status" value="1"/>
</dbReference>
<dbReference type="SMART" id="SM00881">
    <property type="entry name" value="CoA_binding"/>
    <property type="match status" value="1"/>
</dbReference>
<dbReference type="SUPFAM" id="SSF51735">
    <property type="entry name" value="NAD(P)-binding Rossmann-fold domains"/>
    <property type="match status" value="1"/>
</dbReference>
<dbReference type="InterPro" id="IPR016102">
    <property type="entry name" value="Succinyl-CoA_synth-like"/>
</dbReference>